<evidence type="ECO:0000256" key="4">
    <source>
        <dbReference type="ARBA" id="ARBA00023242"/>
    </source>
</evidence>
<sequence length="893" mass="103506">MFLSTPSASFNLTSIEKKLAAIDSASSSSPYTVKTTHRLTKVNNETELDSHLKSERAGFNDEQFEYLTQQSLTQADTDYWEEIFTDSLKRRRNLINCLLADDLRPRSISSYDSAAATKTNQVLNDPTTSSTGYDFKSGWISQQNQTTVCTDLSAVEQQYAQTLIKYNQTRTSSGTNDGDKLIVQYKHVAKTFETQVAADMWHAAEWMSGVLDYDYQKNDLFHAQRAVVLCARDYLERSFRQALETTYNDIDLYGCLLSFITSNEKISGLQSVDDRLVDGVSAWPLIFYALRAGDNDLALNIIQKANLPHVRTLLETYLSKEQTTIANTSTTTTTAATTTTTNKSSNIRNIEYSLVGNPYKRAVICILDRTNLVDAHEDVLLCIEDFLWIKLAQIQIINETAFHDRTNIQLTIPRLQRWILRDLGEEYFKAYEQPFRYTLDAHEDVLLCIEDFLWIKLAQIQIINETAFHDRTNIQLTIPRLQRWILRDLGEEYFKAYEQPFRYTRILLLCGAFESACEFLFKIPSTKVHSIHLAIYFNEKYLLGLTSSIDECMIMIAGSSQQNKTNTALNLPKLIESYLKEKLIHDQRRYWELINYAYALINIEHLEAGTEFRRLLIDLTTNLDDLHIVYGKWIIVSENDGGEENKLVKLERGLLHRLFSHLDDSDIDDILISLATIIEEHHRSHLLVASALFELARDYTSSIRLASEYMTQIIHDRLLISTSTSTPLPFVYELAQRLQILSNLKQTETKQNYYLLLDIYAFVDYYLRVGQHERAFIVLRQLKLFPYGKDYDEDEQVRQLFTSNKWLQQLFPHLCLAALRTHLAVIQQGSNISLNEEEQNQYEFYRRTAPIDLIHLAEFAHMQSQLFTRTQLRSIDRLCEQANQYHDQDMEFH</sequence>
<dbReference type="PANTHER" id="PTHR11225:SF4">
    <property type="entry name" value="NUCLEAR PORE COMPLEX PROTEIN NUP93"/>
    <property type="match status" value="1"/>
</dbReference>
<comment type="similarity">
    <text evidence="2 5">Belongs to the nucleoporin interacting component (NIC) family.</text>
</comment>
<name>A0A814ILP9_9BILA</name>
<dbReference type="GO" id="GO:0016973">
    <property type="term" value="P:poly(A)+ mRNA export from nucleus"/>
    <property type="evidence" value="ECO:0007669"/>
    <property type="project" value="TreeGrafter"/>
</dbReference>
<reference evidence="6" key="1">
    <citation type="submission" date="2021-02" db="EMBL/GenBank/DDBJ databases">
        <authorList>
            <person name="Nowell W R."/>
        </authorList>
    </citation>
    <scope>NUCLEOTIDE SEQUENCE</scope>
</reference>
<evidence type="ECO:0000256" key="1">
    <source>
        <dbReference type="ARBA" id="ARBA00004567"/>
    </source>
</evidence>
<evidence type="ECO:0000256" key="2">
    <source>
        <dbReference type="ARBA" id="ARBA00010186"/>
    </source>
</evidence>
<dbReference type="GO" id="GO:0005643">
    <property type="term" value="C:nuclear pore"/>
    <property type="evidence" value="ECO:0007669"/>
    <property type="project" value="UniProtKB-SubCell"/>
</dbReference>
<proteinExistence type="inferred from homology"/>
<dbReference type="InterPro" id="IPR007231">
    <property type="entry name" value="Nucleoporin_int_Nup93/Nic96"/>
</dbReference>
<comment type="subcellular location">
    <subcellularLocation>
        <location evidence="1 5">Nucleus</location>
        <location evidence="1 5">Nuclear pore complex</location>
    </subcellularLocation>
</comment>
<keyword evidence="4 5" id="KW-0539">Nucleus</keyword>
<comment type="caution">
    <text evidence="6">The sequence shown here is derived from an EMBL/GenBank/DDBJ whole genome shotgun (WGS) entry which is preliminary data.</text>
</comment>
<dbReference type="Pfam" id="PF04097">
    <property type="entry name" value="Nic96"/>
    <property type="match status" value="2"/>
</dbReference>
<dbReference type="GO" id="GO:0006606">
    <property type="term" value="P:protein import into nucleus"/>
    <property type="evidence" value="ECO:0007669"/>
    <property type="project" value="TreeGrafter"/>
</dbReference>
<keyword evidence="3 5" id="KW-0906">Nuclear pore complex</keyword>
<keyword evidence="5" id="KW-0653">Protein transport</keyword>
<evidence type="ECO:0000256" key="5">
    <source>
        <dbReference type="RuleBase" id="RU364035"/>
    </source>
</evidence>
<organism evidence="6 7">
    <name type="scientific">Adineta steineri</name>
    <dbReference type="NCBI Taxonomy" id="433720"/>
    <lineage>
        <taxon>Eukaryota</taxon>
        <taxon>Metazoa</taxon>
        <taxon>Spiralia</taxon>
        <taxon>Gnathifera</taxon>
        <taxon>Rotifera</taxon>
        <taxon>Eurotatoria</taxon>
        <taxon>Bdelloidea</taxon>
        <taxon>Adinetida</taxon>
        <taxon>Adinetidae</taxon>
        <taxon>Adineta</taxon>
    </lineage>
</organism>
<evidence type="ECO:0000313" key="6">
    <source>
        <dbReference type="EMBL" id="CAF1026319.1"/>
    </source>
</evidence>
<keyword evidence="5" id="KW-0472">Membrane</keyword>
<keyword evidence="5" id="KW-0813">Transport</keyword>
<dbReference type="PANTHER" id="PTHR11225">
    <property type="entry name" value="NUCLEAR PORE COMPLEX PROTEIN NUP93 NUCLEOPORIN NUP93 DEAD EYE PROTEIN"/>
    <property type="match status" value="1"/>
</dbReference>
<accession>A0A814ILP9</accession>
<dbReference type="Proteomes" id="UP000663860">
    <property type="component" value="Unassembled WGS sequence"/>
</dbReference>
<dbReference type="EMBL" id="CAJNOE010000187">
    <property type="protein sequence ID" value="CAF1026319.1"/>
    <property type="molecule type" value="Genomic_DNA"/>
</dbReference>
<protein>
    <recommendedName>
        <fullName evidence="5">Nuclear pore protein</fullName>
    </recommendedName>
</protein>
<keyword evidence="5" id="KW-0811">Translocation</keyword>
<keyword evidence="5" id="KW-0509">mRNA transport</keyword>
<dbReference type="AlphaFoldDB" id="A0A814ILP9"/>
<dbReference type="GO" id="GO:0017056">
    <property type="term" value="F:structural constituent of nuclear pore"/>
    <property type="evidence" value="ECO:0007669"/>
    <property type="project" value="InterPro"/>
</dbReference>
<evidence type="ECO:0000313" key="7">
    <source>
        <dbReference type="Proteomes" id="UP000663860"/>
    </source>
</evidence>
<evidence type="ECO:0000256" key="3">
    <source>
        <dbReference type="ARBA" id="ARBA00023132"/>
    </source>
</evidence>
<gene>
    <name evidence="6" type="ORF">IZO911_LOCUS19005</name>
</gene>